<feature type="region of interest" description="Disordered" evidence="9">
    <location>
        <begin position="300"/>
        <end position="319"/>
    </location>
</feature>
<gene>
    <name evidence="11" type="ORF">MAM1_0532c10860</name>
</gene>
<protein>
    <recommendedName>
        <fullName evidence="10">SET domain-containing protein</fullName>
    </recommendedName>
</protein>
<evidence type="ECO:0000256" key="9">
    <source>
        <dbReference type="SAM" id="MobiDB-lite"/>
    </source>
</evidence>
<dbReference type="PANTHER" id="PTHR12977">
    <property type="entry name" value="SUPPRESSOR OF VARIEGATION 4-20-RELATED"/>
    <property type="match status" value="1"/>
</dbReference>
<dbReference type="InterPro" id="IPR039977">
    <property type="entry name" value="Suv4-20/Set9"/>
</dbReference>
<reference evidence="11" key="1">
    <citation type="submission" date="2014-09" db="EMBL/GenBank/DDBJ databases">
        <title>Draft genome sequence of an oleaginous Mucoromycotina fungus Mucor ambiguus NBRC6742.</title>
        <authorList>
            <person name="Takeda I."/>
            <person name="Yamane N."/>
            <person name="Morita T."/>
            <person name="Tamano K."/>
            <person name="Machida M."/>
            <person name="Baker S."/>
            <person name="Koike H."/>
        </authorList>
    </citation>
    <scope>NUCLEOTIDE SEQUENCE</scope>
    <source>
        <strain evidence="11">NBRC 6742</strain>
    </source>
</reference>
<evidence type="ECO:0000256" key="8">
    <source>
        <dbReference type="ARBA" id="ARBA00023242"/>
    </source>
</evidence>
<dbReference type="InterPro" id="IPR046341">
    <property type="entry name" value="SET_dom_sf"/>
</dbReference>
<comment type="subcellular location">
    <subcellularLocation>
        <location evidence="2">Chromosome</location>
    </subcellularLocation>
    <subcellularLocation>
        <location evidence="1">Nucleus</location>
    </subcellularLocation>
</comment>
<dbReference type="GO" id="GO:0042799">
    <property type="term" value="F:histone H4K20 methyltransferase activity"/>
    <property type="evidence" value="ECO:0007669"/>
    <property type="project" value="TreeGrafter"/>
</dbReference>
<evidence type="ECO:0000256" key="6">
    <source>
        <dbReference type="ARBA" id="ARBA00022691"/>
    </source>
</evidence>
<evidence type="ECO:0000256" key="7">
    <source>
        <dbReference type="ARBA" id="ARBA00022853"/>
    </source>
</evidence>
<dbReference type="GO" id="GO:0005694">
    <property type="term" value="C:chromosome"/>
    <property type="evidence" value="ECO:0007669"/>
    <property type="project" value="UniProtKB-SubCell"/>
</dbReference>
<feature type="region of interest" description="Disordered" evidence="9">
    <location>
        <begin position="408"/>
        <end position="429"/>
    </location>
</feature>
<keyword evidence="8" id="KW-0539">Nucleus</keyword>
<keyword evidence="5" id="KW-0808">Transferase</keyword>
<keyword evidence="12" id="KW-1185">Reference proteome</keyword>
<name>A0A0C9MKK5_9FUNG</name>
<evidence type="ECO:0000256" key="1">
    <source>
        <dbReference type="ARBA" id="ARBA00004123"/>
    </source>
</evidence>
<dbReference type="AlphaFoldDB" id="A0A0C9MKK5"/>
<dbReference type="EMBL" id="DF836821">
    <property type="protein sequence ID" value="GAN11301.1"/>
    <property type="molecule type" value="Genomic_DNA"/>
</dbReference>
<dbReference type="Pfam" id="PF00856">
    <property type="entry name" value="SET"/>
    <property type="match status" value="1"/>
</dbReference>
<dbReference type="OrthoDB" id="6627536at2759"/>
<sequence>MDFKILSKHDDILASYFLDNLYLWFKTVRMNSDPIHATGEQQMAIETIRQIVNRPGSPDQSIKIGVKLFLEFPYFKDYVSNLSLKEARYFHQHLKRYILMFSHQAGFEVSSTTRYTGTMEACILATRDWTAGETVQCCSGAIVDLTREDDAKLKSEGRDFSVMVSTRKKCTCLFLGPARFMNHDCDANCEFTSPQLNTISFKAQKDIRRGEEMTVYYGDHYFGIDNCECRCLSCERPSLSLRMQEGSFRVEKSDSEETEKDDALTPETPTEDENTGIRRSGRVKKEVDYVYKDVLSSPKIRRVTPSKPTKEEPPGSTTPLVVITNEKSLEDTIENMTIDDPEEMEVNQRAKLQKPFEMDLNFICNEHSPSQWLSNAANRYIQPFTQSTGQTYSTWGAQKTVHTHLNQMNSNGQSLKSSHPPPKSKRMPVDPELTQFYEWIDDQSDVSDTEGSITSDVNVAICCLTAKEYKTVITSTGRELCSRCYRHYKIYELDWPSRKKPVVLPPPSPPPVPSSQHAGAHTKKDTVKLPPRNKSKSLARSSKPRAKPILGPRAKLFVQQKQQSPSTPDHHSSVPEHTLSPDSPASLALVASDPPLQAPHIDPVIAAFALQPSHNCSLTSLPASPTYTPALSFSSSSSLSRKLQTVQPQKVYTVQPRSV</sequence>
<dbReference type="InterPro" id="IPR041938">
    <property type="entry name" value="Hist-Lys_N-MTase_N"/>
</dbReference>
<dbReference type="STRING" id="91626.A0A0C9MKK5"/>
<accession>A0A0C9MKK5</accession>
<keyword evidence="6" id="KW-0949">S-adenosyl-L-methionine</keyword>
<dbReference type="Proteomes" id="UP000053815">
    <property type="component" value="Unassembled WGS sequence"/>
</dbReference>
<evidence type="ECO:0000259" key="10">
    <source>
        <dbReference type="PROSITE" id="PS50280"/>
    </source>
</evidence>
<dbReference type="Gene3D" id="1.10.10.1700">
    <property type="entry name" value="Histone-lysine N-methyltransferase"/>
    <property type="match status" value="1"/>
</dbReference>
<keyword evidence="4" id="KW-0489">Methyltransferase</keyword>
<proteinExistence type="predicted"/>
<organism evidence="11">
    <name type="scientific">Mucor ambiguus</name>
    <dbReference type="NCBI Taxonomy" id="91626"/>
    <lineage>
        <taxon>Eukaryota</taxon>
        <taxon>Fungi</taxon>
        <taxon>Fungi incertae sedis</taxon>
        <taxon>Mucoromycota</taxon>
        <taxon>Mucoromycotina</taxon>
        <taxon>Mucoromycetes</taxon>
        <taxon>Mucorales</taxon>
        <taxon>Mucorineae</taxon>
        <taxon>Mucoraceae</taxon>
        <taxon>Mucor</taxon>
    </lineage>
</organism>
<feature type="compositionally biased region" description="Pro residues" evidence="9">
    <location>
        <begin position="503"/>
        <end position="513"/>
    </location>
</feature>
<dbReference type="GO" id="GO:0032259">
    <property type="term" value="P:methylation"/>
    <property type="evidence" value="ECO:0007669"/>
    <property type="project" value="UniProtKB-KW"/>
</dbReference>
<dbReference type="GO" id="GO:0005634">
    <property type="term" value="C:nucleus"/>
    <property type="evidence" value="ECO:0007669"/>
    <property type="project" value="UniProtKB-SubCell"/>
</dbReference>
<keyword evidence="7" id="KW-0156">Chromatin regulator</keyword>
<dbReference type="SMART" id="SM00317">
    <property type="entry name" value="SET"/>
    <property type="match status" value="1"/>
</dbReference>
<dbReference type="PROSITE" id="PS50280">
    <property type="entry name" value="SET"/>
    <property type="match status" value="1"/>
</dbReference>
<dbReference type="SUPFAM" id="SSF82199">
    <property type="entry name" value="SET domain"/>
    <property type="match status" value="1"/>
</dbReference>
<feature type="region of interest" description="Disordered" evidence="9">
    <location>
        <begin position="502"/>
        <end position="589"/>
    </location>
</feature>
<evidence type="ECO:0000256" key="2">
    <source>
        <dbReference type="ARBA" id="ARBA00004286"/>
    </source>
</evidence>
<dbReference type="Gene3D" id="2.170.270.10">
    <property type="entry name" value="SET domain"/>
    <property type="match status" value="1"/>
</dbReference>
<dbReference type="PANTHER" id="PTHR12977:SF4">
    <property type="entry name" value="HISTONE-LYSINE N-METHYLTRANSFERASE KMT5B"/>
    <property type="match status" value="1"/>
</dbReference>
<feature type="region of interest" description="Disordered" evidence="9">
    <location>
        <begin position="245"/>
        <end position="281"/>
    </location>
</feature>
<evidence type="ECO:0000313" key="11">
    <source>
        <dbReference type="EMBL" id="GAN11301.1"/>
    </source>
</evidence>
<dbReference type="CDD" id="cd10524">
    <property type="entry name" value="SET_Suv4-20-like"/>
    <property type="match status" value="1"/>
</dbReference>
<keyword evidence="3" id="KW-0158">Chromosome</keyword>
<feature type="domain" description="SET" evidence="10">
    <location>
        <begin position="105"/>
        <end position="218"/>
    </location>
</feature>
<evidence type="ECO:0000256" key="5">
    <source>
        <dbReference type="ARBA" id="ARBA00022679"/>
    </source>
</evidence>
<dbReference type="InterPro" id="IPR001214">
    <property type="entry name" value="SET_dom"/>
</dbReference>
<feature type="compositionally biased region" description="Basic residues" evidence="9">
    <location>
        <begin position="531"/>
        <end position="546"/>
    </location>
</feature>
<evidence type="ECO:0000256" key="4">
    <source>
        <dbReference type="ARBA" id="ARBA00022603"/>
    </source>
</evidence>
<evidence type="ECO:0000313" key="12">
    <source>
        <dbReference type="Proteomes" id="UP000053815"/>
    </source>
</evidence>
<evidence type="ECO:0000256" key="3">
    <source>
        <dbReference type="ARBA" id="ARBA00022454"/>
    </source>
</evidence>